<accession>W5TAH0</accession>
<dbReference type="Pfam" id="PF00109">
    <property type="entry name" value="ketoacyl-synt"/>
    <property type="match status" value="1"/>
</dbReference>
<feature type="compositionally biased region" description="Basic residues" evidence="6">
    <location>
        <begin position="1442"/>
        <end position="1453"/>
    </location>
</feature>
<dbReference type="STRING" id="1415166.NONO_c15290"/>
<dbReference type="Pfam" id="PF21089">
    <property type="entry name" value="PKS_DH_N"/>
    <property type="match status" value="1"/>
</dbReference>
<evidence type="ECO:0000313" key="9">
    <source>
        <dbReference type="EMBL" id="AHH16330.1"/>
    </source>
</evidence>
<dbReference type="InterPro" id="IPR032821">
    <property type="entry name" value="PKS_assoc"/>
</dbReference>
<dbReference type="PATRIC" id="fig|1415166.3.peg.1553"/>
<dbReference type="RefSeq" id="WP_051494635.1">
    <property type="nucleotide sequence ID" value="NZ_CP006850.1"/>
</dbReference>
<feature type="domain" description="Ketosynthase family 3 (KS3)" evidence="7">
    <location>
        <begin position="32"/>
        <end position="456"/>
    </location>
</feature>
<dbReference type="PANTHER" id="PTHR43775">
    <property type="entry name" value="FATTY ACID SYNTHASE"/>
    <property type="match status" value="1"/>
</dbReference>
<dbReference type="Gene3D" id="3.10.129.110">
    <property type="entry name" value="Polyketide synthase dehydratase"/>
    <property type="match status" value="1"/>
</dbReference>
<dbReference type="EMBL" id="CP006850">
    <property type="protein sequence ID" value="AHH16330.1"/>
    <property type="molecule type" value="Genomic_DNA"/>
</dbReference>
<keyword evidence="2" id="KW-0597">Phosphoprotein</keyword>
<dbReference type="InterPro" id="IPR020841">
    <property type="entry name" value="PKS_Beta-ketoAc_synthase_dom"/>
</dbReference>
<feature type="region of interest" description="Disordered" evidence="6">
    <location>
        <begin position="1303"/>
        <end position="1453"/>
    </location>
</feature>
<protein>
    <submittedName>
        <fullName evidence="9">Polyketide synthase</fullName>
    </submittedName>
</protein>
<dbReference type="InterPro" id="IPR014043">
    <property type="entry name" value="Acyl_transferase_dom"/>
</dbReference>
<dbReference type="GO" id="GO:0004312">
    <property type="term" value="F:fatty acid synthase activity"/>
    <property type="evidence" value="ECO:0007669"/>
    <property type="project" value="TreeGrafter"/>
</dbReference>
<feature type="domain" description="PKS/mFAS DH" evidence="8">
    <location>
        <begin position="928"/>
        <end position="1194"/>
    </location>
</feature>
<feature type="compositionally biased region" description="Low complexity" evidence="6">
    <location>
        <begin position="1358"/>
        <end position="1374"/>
    </location>
</feature>
<dbReference type="FunFam" id="3.40.47.10:FF:000019">
    <property type="entry name" value="Polyketide synthase type I"/>
    <property type="match status" value="1"/>
</dbReference>
<dbReference type="FunFam" id="3.40.366.10:FF:000002">
    <property type="entry name" value="Probable polyketide synthase 2"/>
    <property type="match status" value="1"/>
</dbReference>
<dbReference type="Pfam" id="PF14765">
    <property type="entry name" value="PS-DH"/>
    <property type="match status" value="1"/>
</dbReference>
<dbReference type="InterPro" id="IPR001227">
    <property type="entry name" value="Ac_transferase_dom_sf"/>
</dbReference>
<dbReference type="InterPro" id="IPR049551">
    <property type="entry name" value="PKS_DH_C"/>
</dbReference>
<feature type="active site" description="Proton acceptor; for dehydratase activity" evidence="5">
    <location>
        <position position="960"/>
    </location>
</feature>
<dbReference type="SUPFAM" id="SSF52151">
    <property type="entry name" value="FabD/lysophospholipase-like"/>
    <property type="match status" value="1"/>
</dbReference>
<dbReference type="InterPro" id="IPR016036">
    <property type="entry name" value="Malonyl_transacylase_ACP-bd"/>
</dbReference>
<dbReference type="InterPro" id="IPR036291">
    <property type="entry name" value="NAD(P)-bd_dom_sf"/>
</dbReference>
<keyword evidence="1" id="KW-0596">Phosphopantetheine</keyword>
<name>W5TAH0_9NOCA</name>
<evidence type="ECO:0000256" key="1">
    <source>
        <dbReference type="ARBA" id="ARBA00022450"/>
    </source>
</evidence>
<dbReference type="OrthoDB" id="4516163at2"/>
<keyword evidence="3" id="KW-0808">Transferase</keyword>
<dbReference type="PROSITE" id="PS52019">
    <property type="entry name" value="PKS_MFAS_DH"/>
    <property type="match status" value="1"/>
</dbReference>
<keyword evidence="10" id="KW-1185">Reference proteome</keyword>
<evidence type="ECO:0000256" key="2">
    <source>
        <dbReference type="ARBA" id="ARBA00022553"/>
    </source>
</evidence>
<feature type="active site" description="Proton donor; for dehydratase activity" evidence="5">
    <location>
        <position position="1121"/>
    </location>
</feature>
<evidence type="ECO:0000259" key="7">
    <source>
        <dbReference type="PROSITE" id="PS52004"/>
    </source>
</evidence>
<dbReference type="PROSITE" id="PS52004">
    <property type="entry name" value="KS3_2"/>
    <property type="match status" value="1"/>
</dbReference>
<dbReference type="CDD" id="cd00833">
    <property type="entry name" value="PKS"/>
    <property type="match status" value="1"/>
</dbReference>
<dbReference type="GO" id="GO:0006633">
    <property type="term" value="P:fatty acid biosynthetic process"/>
    <property type="evidence" value="ECO:0007669"/>
    <property type="project" value="TreeGrafter"/>
</dbReference>
<dbReference type="InterPro" id="IPR014030">
    <property type="entry name" value="Ketoacyl_synth_N"/>
</dbReference>
<evidence type="ECO:0000256" key="4">
    <source>
        <dbReference type="ARBA" id="ARBA00023315"/>
    </source>
</evidence>
<dbReference type="eggNOG" id="COG3321">
    <property type="taxonomic scope" value="Bacteria"/>
</dbReference>
<proteinExistence type="predicted"/>
<dbReference type="SUPFAM" id="SSF55048">
    <property type="entry name" value="Probable ACP-binding domain of malonyl-CoA ACP transacylase"/>
    <property type="match status" value="1"/>
</dbReference>
<dbReference type="SUPFAM" id="SSF51735">
    <property type="entry name" value="NAD(P)-binding Rossmann-fold domains"/>
    <property type="match status" value="1"/>
</dbReference>
<dbReference type="KEGG" id="nno:NONO_c15290"/>
<dbReference type="Gene3D" id="3.40.366.10">
    <property type="entry name" value="Malonyl-Coenzyme A Acyl Carrier Protein, domain 2"/>
    <property type="match status" value="1"/>
</dbReference>
<dbReference type="Gene3D" id="3.30.70.3290">
    <property type="match status" value="1"/>
</dbReference>
<evidence type="ECO:0000256" key="3">
    <source>
        <dbReference type="ARBA" id="ARBA00022679"/>
    </source>
</evidence>
<dbReference type="InterPro" id="IPR014031">
    <property type="entry name" value="Ketoacyl_synth_C"/>
</dbReference>
<feature type="compositionally biased region" description="Basic residues" evidence="6">
    <location>
        <begin position="1408"/>
        <end position="1417"/>
    </location>
</feature>
<dbReference type="PANTHER" id="PTHR43775:SF51">
    <property type="entry name" value="INACTIVE PHENOLPHTHIOCEROL SYNTHESIS POLYKETIDE SYNTHASE TYPE I PKS1-RELATED"/>
    <property type="match status" value="1"/>
</dbReference>
<organism evidence="9 10">
    <name type="scientific">Nocardia nova SH22a</name>
    <dbReference type="NCBI Taxonomy" id="1415166"/>
    <lineage>
        <taxon>Bacteria</taxon>
        <taxon>Bacillati</taxon>
        <taxon>Actinomycetota</taxon>
        <taxon>Actinomycetes</taxon>
        <taxon>Mycobacteriales</taxon>
        <taxon>Nocardiaceae</taxon>
        <taxon>Nocardia</taxon>
    </lineage>
</organism>
<dbReference type="Pfam" id="PF02801">
    <property type="entry name" value="Ketoacyl-synt_C"/>
    <property type="match status" value="1"/>
</dbReference>
<evidence type="ECO:0000256" key="6">
    <source>
        <dbReference type="SAM" id="MobiDB-lite"/>
    </source>
</evidence>
<sequence>MQDDRIRDLLKKVSLELRQSRQELATVEHRRREPIAIVGIGCRFPGGADSPDGFWRLLAGEHDAIGEFPADRGWDPGALFDPSQGPGTSATQRGGFLDGTADFDAGLFGLSPREALASDPQHRLLLETTWQAFEHAGIDPTGIRGSRTGVFIGTNGNDYPTTLSGYPPELEGYLSVGNAASVASGRISYTFGVEGPALTIDTACSSSLVAAHLAVRSLRDRECDSAVIGGVTLMSSPTLFVEFSRQHGLAPDGRCKAFGDGANGTGWAEGAGVLIAERLSDAIANGRRVLAVIRGSAVNQDGASNGLTAPNGPAQQRVIEDALAASGLRPGEVDAVEAHGTGTVLGDPIEAHALMATYGRRRTGDPLWLGSVKSNIGHTQAAAGIAGLIKMVLALRHETLPRTLHADDPSSKIDWEAGRVRILDTARPWPRSEKARRAGISAFGVSGTNAHLIVEEAPAQEAVPAPDTDRHEPTAWLLSASSPAALSGQARRLLDAVADGEPAVADVTAALRRRALLNQRAVVVGSDRAELRRALAALTSGAADDNLVRGAATPGRRVVFVFPGQGSQWAGMAESLSRTSPEFAGYLAECGDALAPFVDWSLSEVLAGAPGAPSLERVDVVQPVLWAMMVSLARLWIGLGVRPDAVIGHSQGEFAAAHIAGALSLSDAACAVAVRSKAITALSGRGAMLTVALPEDLARARVARFSGALGLAAINGPAAVLISGDGAAVDELAAELDSDDIWNRRVDVDYASHSHHVDAIESAVLDGLAPITPGPASIPLISTVSGEPIDTTVMDARYWYGNLRSPVQFDRALRRALADGYDTVVEVSAHPVLRHTIDAIAESAEAADVISTGTLRRDRSGRHELLLAAARLHAHGIEVDWPALLPPDVTRWIDLPTYAFDRQRFWGADDCTAGAGDARRLGVRPAGHPLLAGAVEISASDATLFVGQLTLADHPWLADHAVGETVIVPGAAYVDIALWIGAELGWPTLAELINERPIVIGASGRVRIQVYLGPERDGGRAITFYRADGDDLSGADWQQCATGLLTADTATPPPVDTAPVGAAADPAEVYRALAALGLNYGPAFRGLREVSTAADPIRATAELPDSAGAAAEFSIHPALLDAALHVLPYTGAELALPFSWSGVRLWARDARELSVRVTRLGAHEFAVTGADAHGEPVLSIDSVTVRPTGGEPVAASSATTYRIGWTELPDARAGELSAALWTANPDASSEIACAAEITELSGVDLVLLDTAELGAPSGNVLADLHAVTEHTLDRLRDWLANGGPATRLVVLTRNAYAVLDGEAARPASRCDTGSRPLGPRRESRPCRAGGPRRVRRSCRARGDRRGGGRGRGMGSGGPRRATGRGTAAEARAGGPRSGGAGRCCRSTRSGHHHRSLRSGWSSDPAAGNRRRDRRTRIARPAVGTHAGRAIRGVRGRTGVPARTRRRTGRRGTP</sequence>
<dbReference type="SMART" id="SM00826">
    <property type="entry name" value="PKS_DH"/>
    <property type="match status" value="1"/>
</dbReference>
<evidence type="ECO:0000313" key="10">
    <source>
        <dbReference type="Proteomes" id="UP000019150"/>
    </source>
</evidence>
<dbReference type="InterPro" id="IPR016035">
    <property type="entry name" value="Acyl_Trfase/lysoPLipase"/>
</dbReference>
<dbReference type="HOGENOM" id="CLU_000022_35_7_11"/>
<evidence type="ECO:0000259" key="8">
    <source>
        <dbReference type="PROSITE" id="PS52019"/>
    </source>
</evidence>
<dbReference type="InterPro" id="IPR016039">
    <property type="entry name" value="Thiolase-like"/>
</dbReference>
<dbReference type="Gene3D" id="3.40.47.10">
    <property type="match status" value="1"/>
</dbReference>
<dbReference type="SMART" id="SM00825">
    <property type="entry name" value="PKS_KS"/>
    <property type="match status" value="1"/>
</dbReference>
<gene>
    <name evidence="9" type="ORF">NONO_c15290</name>
</gene>
<dbReference type="Proteomes" id="UP000019150">
    <property type="component" value="Chromosome"/>
</dbReference>
<dbReference type="InterPro" id="IPR042104">
    <property type="entry name" value="PKS_dehydratase_sf"/>
</dbReference>
<dbReference type="SMART" id="SM00827">
    <property type="entry name" value="PKS_AT"/>
    <property type="match status" value="1"/>
</dbReference>
<dbReference type="Pfam" id="PF16197">
    <property type="entry name" value="KAsynt_C_assoc"/>
    <property type="match status" value="1"/>
</dbReference>
<dbReference type="InterPro" id="IPR020807">
    <property type="entry name" value="PKS_DH"/>
</dbReference>
<reference evidence="9 10" key="1">
    <citation type="journal article" date="2014" name="Appl. Environ. Microbiol.">
        <title>Insights into the Microbial Degradation of Rubber and Gutta-Percha by Analysis of the Complete Genome of Nocardia nova SH22a.</title>
        <authorList>
            <person name="Luo Q."/>
            <person name="Hiessl S."/>
            <person name="Poehlein A."/>
            <person name="Daniel R."/>
            <person name="Steinbuchel A."/>
        </authorList>
    </citation>
    <scope>NUCLEOTIDE SEQUENCE [LARGE SCALE GENOMIC DNA]</scope>
    <source>
        <strain evidence="9">SH22a</strain>
    </source>
</reference>
<dbReference type="InterPro" id="IPR049552">
    <property type="entry name" value="PKS_DH_N"/>
</dbReference>
<evidence type="ECO:0000256" key="5">
    <source>
        <dbReference type="PROSITE-ProRule" id="PRU01363"/>
    </source>
</evidence>
<feature type="region of interest" description="N-terminal hotdog fold" evidence="5">
    <location>
        <begin position="928"/>
        <end position="1052"/>
    </location>
</feature>
<keyword evidence="4" id="KW-0012">Acyltransferase</keyword>
<dbReference type="InterPro" id="IPR050091">
    <property type="entry name" value="PKS_NRPS_Biosynth_Enz"/>
</dbReference>
<dbReference type="SUPFAM" id="SSF53901">
    <property type="entry name" value="Thiolase-like"/>
    <property type="match status" value="1"/>
</dbReference>
<dbReference type="InterPro" id="IPR049900">
    <property type="entry name" value="PKS_mFAS_DH"/>
</dbReference>
<feature type="region of interest" description="C-terminal hotdog fold" evidence="5">
    <location>
        <begin position="1061"/>
        <end position="1194"/>
    </location>
</feature>
<feature type="compositionally biased region" description="Basic residues" evidence="6">
    <location>
        <begin position="1330"/>
        <end position="1339"/>
    </location>
</feature>
<dbReference type="Pfam" id="PF00698">
    <property type="entry name" value="Acyl_transf_1"/>
    <property type="match status" value="1"/>
</dbReference>